<sequence>MSSLNLAAQSVPDLLPQGSPGAVLGQSWSSPGAVLGQSWGSLGTTSGVLWFMLLDASTMYKRYLTTSGKSLLGLETIWAYPGTLVVPWLHKGAMAHSPWVQNSLAPKVGPGLPQATLG</sequence>
<gene>
    <name evidence="1" type="ORF">K435DRAFT_809153</name>
</gene>
<evidence type="ECO:0000313" key="2">
    <source>
        <dbReference type="Proteomes" id="UP000297245"/>
    </source>
</evidence>
<protein>
    <submittedName>
        <fullName evidence="1">Uncharacterized protein</fullName>
    </submittedName>
</protein>
<dbReference type="EMBL" id="ML179816">
    <property type="protein sequence ID" value="THU81354.1"/>
    <property type="molecule type" value="Genomic_DNA"/>
</dbReference>
<organism evidence="1 2">
    <name type="scientific">Dendrothele bispora (strain CBS 962.96)</name>
    <dbReference type="NCBI Taxonomy" id="1314807"/>
    <lineage>
        <taxon>Eukaryota</taxon>
        <taxon>Fungi</taxon>
        <taxon>Dikarya</taxon>
        <taxon>Basidiomycota</taxon>
        <taxon>Agaricomycotina</taxon>
        <taxon>Agaricomycetes</taxon>
        <taxon>Agaricomycetidae</taxon>
        <taxon>Agaricales</taxon>
        <taxon>Agaricales incertae sedis</taxon>
        <taxon>Dendrothele</taxon>
    </lineage>
</organism>
<name>A0A4S8KZ66_DENBC</name>
<dbReference type="Proteomes" id="UP000297245">
    <property type="component" value="Unassembled WGS sequence"/>
</dbReference>
<evidence type="ECO:0000313" key="1">
    <source>
        <dbReference type="EMBL" id="THU81354.1"/>
    </source>
</evidence>
<keyword evidence="2" id="KW-1185">Reference proteome</keyword>
<dbReference type="AlphaFoldDB" id="A0A4S8KZ66"/>
<proteinExistence type="predicted"/>
<accession>A0A4S8KZ66</accession>
<reference evidence="1 2" key="1">
    <citation type="journal article" date="2019" name="Nat. Ecol. Evol.">
        <title>Megaphylogeny resolves global patterns of mushroom evolution.</title>
        <authorList>
            <person name="Varga T."/>
            <person name="Krizsan K."/>
            <person name="Foldi C."/>
            <person name="Dima B."/>
            <person name="Sanchez-Garcia M."/>
            <person name="Sanchez-Ramirez S."/>
            <person name="Szollosi G.J."/>
            <person name="Szarkandi J.G."/>
            <person name="Papp V."/>
            <person name="Albert L."/>
            <person name="Andreopoulos W."/>
            <person name="Angelini C."/>
            <person name="Antonin V."/>
            <person name="Barry K.W."/>
            <person name="Bougher N.L."/>
            <person name="Buchanan P."/>
            <person name="Buyck B."/>
            <person name="Bense V."/>
            <person name="Catcheside P."/>
            <person name="Chovatia M."/>
            <person name="Cooper J."/>
            <person name="Damon W."/>
            <person name="Desjardin D."/>
            <person name="Finy P."/>
            <person name="Geml J."/>
            <person name="Haridas S."/>
            <person name="Hughes K."/>
            <person name="Justo A."/>
            <person name="Karasinski D."/>
            <person name="Kautmanova I."/>
            <person name="Kiss B."/>
            <person name="Kocsube S."/>
            <person name="Kotiranta H."/>
            <person name="LaButti K.M."/>
            <person name="Lechner B.E."/>
            <person name="Liimatainen K."/>
            <person name="Lipzen A."/>
            <person name="Lukacs Z."/>
            <person name="Mihaltcheva S."/>
            <person name="Morgado L.N."/>
            <person name="Niskanen T."/>
            <person name="Noordeloos M.E."/>
            <person name="Ohm R.A."/>
            <person name="Ortiz-Santana B."/>
            <person name="Ovrebo C."/>
            <person name="Racz N."/>
            <person name="Riley R."/>
            <person name="Savchenko A."/>
            <person name="Shiryaev A."/>
            <person name="Soop K."/>
            <person name="Spirin V."/>
            <person name="Szebenyi C."/>
            <person name="Tomsovsky M."/>
            <person name="Tulloss R.E."/>
            <person name="Uehling J."/>
            <person name="Grigoriev I.V."/>
            <person name="Vagvolgyi C."/>
            <person name="Papp T."/>
            <person name="Martin F.M."/>
            <person name="Miettinen O."/>
            <person name="Hibbett D.S."/>
            <person name="Nagy L.G."/>
        </authorList>
    </citation>
    <scope>NUCLEOTIDE SEQUENCE [LARGE SCALE GENOMIC DNA]</scope>
    <source>
        <strain evidence="1 2">CBS 962.96</strain>
    </source>
</reference>